<keyword evidence="1" id="KW-0732">Signal</keyword>
<feature type="chain" id="PRO_5036477490" evidence="1">
    <location>
        <begin position="20"/>
        <end position="348"/>
    </location>
</feature>
<reference evidence="2" key="1">
    <citation type="submission" date="2018-01" db="EMBL/GenBank/DDBJ databases">
        <authorList>
            <person name="Mao J.F."/>
        </authorList>
    </citation>
    <scope>NUCLEOTIDE SEQUENCE</scope>
    <source>
        <strain evidence="2">Huo1</strain>
        <tissue evidence="2">Leaf</tissue>
    </source>
</reference>
<evidence type="ECO:0000256" key="1">
    <source>
        <dbReference type="SAM" id="SignalP"/>
    </source>
</evidence>
<gene>
    <name evidence="2" type="ORF">SASPL_131217</name>
</gene>
<dbReference type="EMBL" id="PNBA02000011">
    <property type="protein sequence ID" value="KAG6408213.1"/>
    <property type="molecule type" value="Genomic_DNA"/>
</dbReference>
<evidence type="ECO:0000313" key="2">
    <source>
        <dbReference type="EMBL" id="KAG6408213.1"/>
    </source>
</evidence>
<comment type="caution">
    <text evidence="2">The sequence shown here is derived from an EMBL/GenBank/DDBJ whole genome shotgun (WGS) entry which is preliminary data.</text>
</comment>
<dbReference type="Proteomes" id="UP000298416">
    <property type="component" value="Unassembled WGS sequence"/>
</dbReference>
<sequence>MRMATSSLAIVSALLLVVAQLPLGLTYSPAFLWSSHLNGNKEMVDYRILAPRDLAKSAMTEGGWSKYLCSSDEVQGSNNFAFLFIGSELQSLEVSSSAKTDPALIDLLKDSFSNSNSSVAFPYVVAGEEKASIENSLISEFTETCQHNFGVGRIALVGSCSVDGENFDKINDVGSVNDYLNSRFEKFSDGQTDLIVMCPGDSMFSPDSERNILSQLLNAVSEMGAKYSFLYISDPFRSVEYHSHMGIERFLAEGTIGNASSNSTGCDEVCQIKSSLLEGLLVYDGLKVYGFYYVAGVCVAYYFDIGPLLHDGNRYSYKIRDARSILIQLPNEGFMFSCSGDDGYLPAM</sequence>
<evidence type="ECO:0000313" key="3">
    <source>
        <dbReference type="Proteomes" id="UP000298416"/>
    </source>
</evidence>
<name>A0A8X8X9Q4_SALSN</name>
<proteinExistence type="predicted"/>
<dbReference type="AlphaFoldDB" id="A0A8X8X9Q4"/>
<feature type="signal peptide" evidence="1">
    <location>
        <begin position="1"/>
        <end position="19"/>
    </location>
</feature>
<protein>
    <submittedName>
        <fullName evidence="2">Uncharacterized protein</fullName>
    </submittedName>
</protein>
<dbReference type="PANTHER" id="PTHR35285:SF1">
    <property type="entry name" value="2-C-METHYL-D-ERYTHRITOL 4-PHOSPHATE CYTIDYLYLTRANSFERASE"/>
    <property type="match status" value="1"/>
</dbReference>
<organism evidence="2">
    <name type="scientific">Salvia splendens</name>
    <name type="common">Scarlet sage</name>
    <dbReference type="NCBI Taxonomy" id="180675"/>
    <lineage>
        <taxon>Eukaryota</taxon>
        <taxon>Viridiplantae</taxon>
        <taxon>Streptophyta</taxon>
        <taxon>Embryophyta</taxon>
        <taxon>Tracheophyta</taxon>
        <taxon>Spermatophyta</taxon>
        <taxon>Magnoliopsida</taxon>
        <taxon>eudicotyledons</taxon>
        <taxon>Gunneridae</taxon>
        <taxon>Pentapetalae</taxon>
        <taxon>asterids</taxon>
        <taxon>lamiids</taxon>
        <taxon>Lamiales</taxon>
        <taxon>Lamiaceae</taxon>
        <taxon>Nepetoideae</taxon>
        <taxon>Mentheae</taxon>
        <taxon>Salviinae</taxon>
        <taxon>Salvia</taxon>
        <taxon>Salvia subgen. Calosphace</taxon>
        <taxon>core Calosphace</taxon>
    </lineage>
</organism>
<reference evidence="2" key="2">
    <citation type="submission" date="2020-08" db="EMBL/GenBank/DDBJ databases">
        <title>Plant Genome Project.</title>
        <authorList>
            <person name="Zhang R.-G."/>
        </authorList>
    </citation>
    <scope>NUCLEOTIDE SEQUENCE</scope>
    <source>
        <strain evidence="2">Huo1</strain>
        <tissue evidence="2">Leaf</tissue>
    </source>
</reference>
<accession>A0A8X8X9Q4</accession>
<dbReference type="PANTHER" id="PTHR35285">
    <property type="entry name" value="2-C-METHYL-D-ERYTHRITOL 4-PHOSPHATE CYTIDYLYLTRANSFERASE"/>
    <property type="match status" value="1"/>
</dbReference>
<keyword evidence="3" id="KW-1185">Reference proteome</keyword>